<evidence type="ECO:0000313" key="3">
    <source>
        <dbReference type="Proteomes" id="UP001206639"/>
    </source>
</evidence>
<evidence type="ECO:0000259" key="1">
    <source>
        <dbReference type="SMART" id="SM00460"/>
    </source>
</evidence>
<keyword evidence="3" id="KW-1185">Reference proteome</keyword>
<proteinExistence type="predicted"/>
<gene>
    <name evidence="2" type="ORF">N4S67_18505</name>
</gene>
<dbReference type="InterPro" id="IPR038765">
    <property type="entry name" value="Papain-like_cys_pep_sf"/>
</dbReference>
<accession>A0ABT2MDQ9</accession>
<dbReference type="SMART" id="SM00460">
    <property type="entry name" value="TGc"/>
    <property type="match status" value="1"/>
</dbReference>
<dbReference type="InterPro" id="IPR002931">
    <property type="entry name" value="Transglutaminase-like"/>
</dbReference>
<dbReference type="Pfam" id="PF08379">
    <property type="entry name" value="Bact_transglu_N"/>
    <property type="match status" value="1"/>
</dbReference>
<feature type="domain" description="Transglutaminase-like" evidence="1">
    <location>
        <begin position="167"/>
        <end position="234"/>
    </location>
</feature>
<sequence>MWRLRVVHSTGYAYKSPVTASFNEARLTPRSDSRQNVILNRVETVPATRSYRYVDYWGTAVTAFDLHAPHTELEVTSSSVVETERGEMPETEAGWEDLRAEAVIDRFDEVLSPSHYTPQSSRITRVGERIVKYHDPREAVIAAANWVHSELRYVPGTTGVHSSGLDAHREGEGVCQDFAHLTLILLRSMGIPARYVSGYLHPNKDAVVGETIDGQSHAWVQAWTGGWWSYDPTNDADINEQYVSVGVGRDYSDVSPLKGIYSGEGSTDLDVVVEITRLA</sequence>
<dbReference type="PANTHER" id="PTHR33490:SF6">
    <property type="entry name" value="SLL1049 PROTEIN"/>
    <property type="match status" value="1"/>
</dbReference>
<dbReference type="EMBL" id="JAODWD010000004">
    <property type="protein sequence ID" value="MCT7660404.1"/>
    <property type="molecule type" value="Genomic_DNA"/>
</dbReference>
<dbReference type="PANTHER" id="PTHR33490">
    <property type="entry name" value="BLR5614 PROTEIN-RELATED"/>
    <property type="match status" value="1"/>
</dbReference>
<protein>
    <submittedName>
        <fullName evidence="2">Transglutaminase family protein</fullName>
    </submittedName>
</protein>
<dbReference type="RefSeq" id="WP_260994449.1">
    <property type="nucleotide sequence ID" value="NZ_JAODWD010000004.1"/>
</dbReference>
<dbReference type="SUPFAM" id="SSF54001">
    <property type="entry name" value="Cysteine proteinases"/>
    <property type="match status" value="1"/>
</dbReference>
<name>A0ABT2MDQ9_9MYCO</name>
<reference evidence="3" key="1">
    <citation type="submission" date="2023-07" db="EMBL/GenBank/DDBJ databases">
        <authorList>
            <person name="Deng Y."/>
            <person name="Zhang Y.-Q."/>
        </authorList>
    </citation>
    <scope>NUCLEOTIDE SEQUENCE [LARGE SCALE GENOMIC DNA]</scope>
    <source>
        <strain evidence="3">CPCC 205710</strain>
    </source>
</reference>
<evidence type="ECO:0000313" key="2">
    <source>
        <dbReference type="EMBL" id="MCT7660404.1"/>
    </source>
</evidence>
<dbReference type="Pfam" id="PF01841">
    <property type="entry name" value="Transglut_core"/>
    <property type="match status" value="1"/>
</dbReference>
<organism evidence="2 3">
    <name type="scientific">Mycobacterium deserti</name>
    <dbReference type="NCBI Taxonomy" id="2978347"/>
    <lineage>
        <taxon>Bacteria</taxon>
        <taxon>Bacillati</taxon>
        <taxon>Actinomycetota</taxon>
        <taxon>Actinomycetes</taxon>
        <taxon>Mycobacteriales</taxon>
        <taxon>Mycobacteriaceae</taxon>
        <taxon>Mycobacterium</taxon>
    </lineage>
</organism>
<dbReference type="InterPro" id="IPR013589">
    <property type="entry name" value="Bac_transglu_N"/>
</dbReference>
<dbReference type="Gene3D" id="3.10.620.30">
    <property type="match status" value="1"/>
</dbReference>
<comment type="caution">
    <text evidence="2">The sequence shown here is derived from an EMBL/GenBank/DDBJ whole genome shotgun (WGS) entry which is preliminary data.</text>
</comment>
<dbReference type="Proteomes" id="UP001206639">
    <property type="component" value="Unassembled WGS sequence"/>
</dbReference>